<dbReference type="InterPro" id="IPR036859">
    <property type="entry name" value="CAP-Gly_dom_sf"/>
</dbReference>
<evidence type="ECO:0000313" key="5">
    <source>
        <dbReference type="Proteomes" id="UP000193240"/>
    </source>
</evidence>
<dbReference type="AlphaFoldDB" id="A0A1Y2LU95"/>
<name>A0A1Y2LU95_EPING</name>
<dbReference type="SUPFAM" id="SSF74924">
    <property type="entry name" value="Cap-Gly domain"/>
    <property type="match status" value="1"/>
</dbReference>
<sequence length="414" mass="46474">MNASKDKNVESLQQQFASMGNPMDHNYMRECGTPNTTQPKLPMDTEIESLRQQILSKDHQIQSLKQIIVSKDKQIKTLEAQNLVVLVELEPSLAVATPNEDDEYEFEADKDVTLFACATDPFTPESPTPSPKAATSAQSTTSESTEDSKYATDLACSAAPEARSGKAAAKAPATTTVPHTTESKASESKNPKAKASTAKYIYTNLHTATSASKPPFKGMRKRKTGVVKYVSKSEYNWPGIDIGEPREEDECFIRSKRYFDCPPQHGLFVREADILQTFSKQETAKLEYQKVEAKLQAARKETTSLKMNAERHRRTIEHEKARHASCKNQRDRFKDMGSSYDKIVNNWKRRSEESNNAPQSLKDVETALENARTPIQIANNKITTLEASLAVWKNLAHDWQGKWLENLGRNDVET</sequence>
<dbReference type="EMBL" id="KZ107848">
    <property type="protein sequence ID" value="OSS47380.1"/>
    <property type="molecule type" value="Genomic_DNA"/>
</dbReference>
<evidence type="ECO:0000256" key="1">
    <source>
        <dbReference type="SAM" id="Coils"/>
    </source>
</evidence>
<evidence type="ECO:0000313" key="4">
    <source>
        <dbReference type="EMBL" id="OSS47380.1"/>
    </source>
</evidence>
<dbReference type="InterPro" id="IPR000938">
    <property type="entry name" value="CAP-Gly_domain"/>
</dbReference>
<proteinExistence type="predicted"/>
<feature type="region of interest" description="Disordered" evidence="2">
    <location>
        <begin position="161"/>
        <end position="193"/>
    </location>
</feature>
<dbReference type="PROSITE" id="PS50245">
    <property type="entry name" value="CAP_GLY_2"/>
    <property type="match status" value="1"/>
</dbReference>
<feature type="compositionally biased region" description="Low complexity" evidence="2">
    <location>
        <begin position="161"/>
        <end position="180"/>
    </location>
</feature>
<organism evidence="4 5">
    <name type="scientific">Epicoccum nigrum</name>
    <name type="common">Soil fungus</name>
    <name type="synonym">Epicoccum purpurascens</name>
    <dbReference type="NCBI Taxonomy" id="105696"/>
    <lineage>
        <taxon>Eukaryota</taxon>
        <taxon>Fungi</taxon>
        <taxon>Dikarya</taxon>
        <taxon>Ascomycota</taxon>
        <taxon>Pezizomycotina</taxon>
        <taxon>Dothideomycetes</taxon>
        <taxon>Pleosporomycetidae</taxon>
        <taxon>Pleosporales</taxon>
        <taxon>Pleosporineae</taxon>
        <taxon>Didymellaceae</taxon>
        <taxon>Epicoccum</taxon>
    </lineage>
</organism>
<keyword evidence="5" id="KW-1185">Reference proteome</keyword>
<keyword evidence="1" id="KW-0175">Coiled coil</keyword>
<feature type="domain" description="CAP-Gly" evidence="3">
    <location>
        <begin position="237"/>
        <end position="270"/>
    </location>
</feature>
<protein>
    <recommendedName>
        <fullName evidence="3">CAP-Gly domain-containing protein</fullName>
    </recommendedName>
</protein>
<feature type="region of interest" description="Disordered" evidence="2">
    <location>
        <begin position="119"/>
        <end position="149"/>
    </location>
</feature>
<feature type="compositionally biased region" description="Low complexity" evidence="2">
    <location>
        <begin position="131"/>
        <end position="143"/>
    </location>
</feature>
<gene>
    <name evidence="4" type="ORF">B5807_07573</name>
</gene>
<dbReference type="Proteomes" id="UP000193240">
    <property type="component" value="Unassembled WGS sequence"/>
</dbReference>
<dbReference type="STRING" id="105696.A0A1Y2LU95"/>
<feature type="compositionally biased region" description="Basic and acidic residues" evidence="2">
    <location>
        <begin position="181"/>
        <end position="190"/>
    </location>
</feature>
<dbReference type="InParanoid" id="A0A1Y2LU95"/>
<feature type="coiled-coil region" evidence="1">
    <location>
        <begin position="281"/>
        <end position="308"/>
    </location>
</feature>
<reference evidence="4 5" key="1">
    <citation type="journal article" date="2017" name="Genome Announc.">
        <title>Genome sequence of the saprophytic ascomycete Epicoccum nigrum ICMP 19927 strain isolated from New Zealand.</title>
        <authorList>
            <person name="Fokin M."/>
            <person name="Fleetwood D."/>
            <person name="Weir B.S."/>
            <person name="Villas-Boas S.G."/>
        </authorList>
    </citation>
    <scope>NUCLEOTIDE SEQUENCE [LARGE SCALE GENOMIC DNA]</scope>
    <source>
        <strain evidence="4 5">ICMP 19927</strain>
    </source>
</reference>
<accession>A0A1Y2LU95</accession>
<evidence type="ECO:0000256" key="2">
    <source>
        <dbReference type="SAM" id="MobiDB-lite"/>
    </source>
</evidence>
<evidence type="ECO:0000259" key="3">
    <source>
        <dbReference type="PROSITE" id="PS50245"/>
    </source>
</evidence>
<dbReference type="Gene3D" id="2.30.30.190">
    <property type="entry name" value="CAP Gly-rich-like domain"/>
    <property type="match status" value="1"/>
</dbReference>
<dbReference type="Pfam" id="PF01302">
    <property type="entry name" value="CAP_GLY"/>
    <property type="match status" value="1"/>
</dbReference>